<dbReference type="Pfam" id="PF13411">
    <property type="entry name" value="MerR_1"/>
    <property type="match status" value="1"/>
</dbReference>
<evidence type="ECO:0000256" key="5">
    <source>
        <dbReference type="SAM" id="MobiDB-lite"/>
    </source>
</evidence>
<feature type="compositionally biased region" description="Basic residues" evidence="5">
    <location>
        <begin position="16"/>
        <end position="32"/>
    </location>
</feature>
<keyword evidence="2" id="KW-0805">Transcription regulation</keyword>
<organism evidence="7 8">
    <name type="scientific">Enhygromyxa salina</name>
    <dbReference type="NCBI Taxonomy" id="215803"/>
    <lineage>
        <taxon>Bacteria</taxon>
        <taxon>Pseudomonadati</taxon>
        <taxon>Myxococcota</taxon>
        <taxon>Polyangia</taxon>
        <taxon>Nannocystales</taxon>
        <taxon>Nannocystaceae</taxon>
        <taxon>Enhygromyxa</taxon>
    </lineage>
</organism>
<dbReference type="PROSITE" id="PS50937">
    <property type="entry name" value="HTH_MERR_2"/>
    <property type="match status" value="1"/>
</dbReference>
<reference evidence="7 8" key="1">
    <citation type="submission" date="2018-03" db="EMBL/GenBank/DDBJ databases">
        <title>Draft Genome Sequences of the Obligatory Marine Myxobacteria Enhygromyxa salina SWB005.</title>
        <authorList>
            <person name="Poehlein A."/>
            <person name="Moghaddam J.A."/>
            <person name="Harms H."/>
            <person name="Alanjari M."/>
            <person name="Koenig G.M."/>
            <person name="Daniel R."/>
            <person name="Schaeberle T.F."/>
        </authorList>
    </citation>
    <scope>NUCLEOTIDE SEQUENCE [LARGE SCALE GENOMIC DNA]</scope>
    <source>
        <strain evidence="7 8">SWB005</strain>
    </source>
</reference>
<comment type="caution">
    <text evidence="7">The sequence shown here is derived from an EMBL/GenBank/DDBJ whole genome shotgun (WGS) entry which is preliminary data.</text>
</comment>
<dbReference type="SUPFAM" id="SSF46955">
    <property type="entry name" value="Putative DNA-binding domain"/>
    <property type="match status" value="1"/>
</dbReference>
<dbReference type="Gene3D" id="1.10.1660.10">
    <property type="match status" value="1"/>
</dbReference>
<evidence type="ECO:0000313" key="8">
    <source>
        <dbReference type="Proteomes" id="UP000237968"/>
    </source>
</evidence>
<evidence type="ECO:0000256" key="2">
    <source>
        <dbReference type="ARBA" id="ARBA00023015"/>
    </source>
</evidence>
<protein>
    <submittedName>
        <fullName evidence="7">Mercuric resistance operon regulatory protein</fullName>
    </submittedName>
</protein>
<dbReference type="AlphaFoldDB" id="A0A2S9XEP9"/>
<keyword evidence="3" id="KW-0238">DNA-binding</keyword>
<dbReference type="SMART" id="SM00422">
    <property type="entry name" value="HTH_MERR"/>
    <property type="match status" value="1"/>
</dbReference>
<dbReference type="GO" id="GO:0003700">
    <property type="term" value="F:DNA-binding transcription factor activity"/>
    <property type="evidence" value="ECO:0007669"/>
    <property type="project" value="InterPro"/>
</dbReference>
<evidence type="ECO:0000256" key="4">
    <source>
        <dbReference type="ARBA" id="ARBA00023163"/>
    </source>
</evidence>
<evidence type="ECO:0000256" key="1">
    <source>
        <dbReference type="ARBA" id="ARBA00022491"/>
    </source>
</evidence>
<accession>A0A2S9XEP9</accession>
<dbReference type="PANTHER" id="PTHR30204">
    <property type="entry name" value="REDOX-CYCLING DRUG-SENSING TRANSCRIPTIONAL ACTIVATOR SOXR"/>
    <property type="match status" value="1"/>
</dbReference>
<dbReference type="OrthoDB" id="9792348at2"/>
<keyword evidence="4" id="KW-0804">Transcription</keyword>
<feature type="region of interest" description="Disordered" evidence="5">
    <location>
        <begin position="1"/>
        <end position="67"/>
    </location>
</feature>
<feature type="compositionally biased region" description="Low complexity" evidence="5">
    <location>
        <begin position="53"/>
        <end position="67"/>
    </location>
</feature>
<dbReference type="InterPro" id="IPR009061">
    <property type="entry name" value="DNA-bd_dom_put_sf"/>
</dbReference>
<proteinExistence type="predicted"/>
<feature type="compositionally biased region" description="Polar residues" evidence="5">
    <location>
        <begin position="1"/>
        <end position="14"/>
    </location>
</feature>
<dbReference type="Proteomes" id="UP000237968">
    <property type="component" value="Unassembled WGS sequence"/>
</dbReference>
<evidence type="ECO:0000259" key="6">
    <source>
        <dbReference type="PROSITE" id="PS50937"/>
    </source>
</evidence>
<gene>
    <name evidence="7" type="primary">merR1_1</name>
    <name evidence="7" type="ORF">ENSA5_56120</name>
</gene>
<evidence type="ECO:0000313" key="7">
    <source>
        <dbReference type="EMBL" id="PRP91346.1"/>
    </source>
</evidence>
<dbReference type="InterPro" id="IPR000551">
    <property type="entry name" value="MerR-type_HTH_dom"/>
</dbReference>
<keyword evidence="8" id="KW-1185">Reference proteome</keyword>
<dbReference type="InterPro" id="IPR047057">
    <property type="entry name" value="MerR_fam"/>
</dbReference>
<evidence type="ECO:0000256" key="3">
    <source>
        <dbReference type="ARBA" id="ARBA00023125"/>
    </source>
</evidence>
<dbReference type="EMBL" id="PVNK01000244">
    <property type="protein sequence ID" value="PRP91346.1"/>
    <property type="molecule type" value="Genomic_DNA"/>
</dbReference>
<sequence length="315" mass="34635">MTTHTLPASMSPTKPASKKSSRAQRRAKRQLAKRGEAAAEAPSDGAEAEPEPENTAAETAEATEVGAEAESYTIDELAAHTAIPSRTIRFYQSSGVLPKPTKRGRIAYYGPEHVERLELIGKMQDRGLRMRAIKELVDQIERGELVLQEWLGLEEQLSSAWIDDAPKVLTRTELDELLGERRPGFIAELARAGTVEIRTDDAYLVPSPGLLRVATRLDDAGVSVDVATGASAILQKHLAKAAKELAGFLRDHAGEGFGQSDSVASISDAFRELRTIGPESVRLIFAREMEQVLRKMVETGEATRIETKKKRRRKR</sequence>
<name>A0A2S9XEP9_9BACT</name>
<keyword evidence="1" id="KW-0678">Repressor</keyword>
<dbReference type="PANTHER" id="PTHR30204:SF69">
    <property type="entry name" value="MERR-FAMILY TRANSCRIPTIONAL REGULATOR"/>
    <property type="match status" value="1"/>
</dbReference>
<dbReference type="GO" id="GO:0003677">
    <property type="term" value="F:DNA binding"/>
    <property type="evidence" value="ECO:0007669"/>
    <property type="project" value="UniProtKB-KW"/>
</dbReference>
<feature type="domain" description="HTH merR-type" evidence="6">
    <location>
        <begin position="71"/>
        <end position="139"/>
    </location>
</feature>